<dbReference type="Proteomes" id="UP000236333">
    <property type="component" value="Unassembled WGS sequence"/>
</dbReference>
<sequence>ALRAVFSEDWDTGGPATSSCGGAPAWGLQLEAGEALALAAAQRICGSDSSWAEAAGAARGIAAAAACGVGRDGRSGTAVPRNPGGGGADGGGPGGSGLGAGGLPLLSGTVRRYGGTAVALRFSLPRGYPADPEQPPLLAVECAGPRQVHDRLSGAVQAAVYAGAGCECLLLAVDALRDAVGELPVGLDADDGAGAAAAAGAPAAAEGLLCVLVWLHHLKSLAKRKLIVQWARELSLAGACKPGFPGVVIVEGHSSDVAEFLARMRALTWQAMQVRGQDLLPLSGPGSGPLHQAAADSARGGPAAHGLSGSSSSSGRGGCGGGGAAGGGRGCPAGAGGVEAVRRLRGPFLELAEGGMSELGVMCRAAGLHHVFLTALKL</sequence>
<keyword evidence="4" id="KW-1185">Reference proteome</keyword>
<evidence type="ECO:0000313" key="3">
    <source>
        <dbReference type="EMBL" id="PNH08487.1"/>
    </source>
</evidence>
<feature type="region of interest" description="Disordered" evidence="1">
    <location>
        <begin position="72"/>
        <end position="94"/>
    </location>
</feature>
<dbReference type="AlphaFoldDB" id="A0A2J8A7J8"/>
<proteinExistence type="predicted"/>
<protein>
    <submittedName>
        <fullName evidence="3">RWD domain-containing protein 2B</fullName>
    </submittedName>
</protein>
<dbReference type="PANTHER" id="PTHR15955">
    <property type="entry name" value="RWD DOMAIN CONTAINING PROTEIN 2"/>
    <property type="match status" value="1"/>
</dbReference>
<feature type="compositionally biased region" description="Gly residues" evidence="1">
    <location>
        <begin position="315"/>
        <end position="324"/>
    </location>
</feature>
<evidence type="ECO:0000259" key="2">
    <source>
        <dbReference type="Pfam" id="PF06544"/>
    </source>
</evidence>
<dbReference type="Pfam" id="PF06544">
    <property type="entry name" value="Prp3_C"/>
    <property type="match status" value="1"/>
</dbReference>
<accession>A0A2J8A7J8</accession>
<reference evidence="3 4" key="1">
    <citation type="journal article" date="2017" name="Mol. Biol. Evol.">
        <title>The 4-celled Tetrabaena socialis nuclear genome reveals the essential components for genetic control of cell number at the origin of multicellularity in the volvocine lineage.</title>
        <authorList>
            <person name="Featherston J."/>
            <person name="Arakaki Y."/>
            <person name="Hanschen E.R."/>
            <person name="Ferris P.J."/>
            <person name="Michod R.E."/>
            <person name="Olson B.J.S.C."/>
            <person name="Nozaki H."/>
            <person name="Durand P.M."/>
        </authorList>
    </citation>
    <scope>NUCLEOTIDE SEQUENCE [LARGE SCALE GENOMIC DNA]</scope>
    <source>
        <strain evidence="3 4">NIES-571</strain>
    </source>
</reference>
<dbReference type="PANTHER" id="PTHR15955:SF8">
    <property type="entry name" value="RWD DOMAIN-CONTAINING PROTEIN 2B-RELATED"/>
    <property type="match status" value="1"/>
</dbReference>
<dbReference type="EMBL" id="PGGS01000127">
    <property type="protein sequence ID" value="PNH08487.1"/>
    <property type="molecule type" value="Genomic_DNA"/>
</dbReference>
<dbReference type="InterPro" id="IPR010541">
    <property type="entry name" value="Prp3_C"/>
</dbReference>
<feature type="domain" description="Small nuclear ribonucleoprotein Prp3 C-terminal" evidence="2">
    <location>
        <begin position="212"/>
        <end position="273"/>
    </location>
</feature>
<name>A0A2J8A7J8_9CHLO</name>
<dbReference type="InterPro" id="IPR059181">
    <property type="entry name" value="RWDD2A-B_C"/>
</dbReference>
<dbReference type="OrthoDB" id="432412at2759"/>
<organism evidence="3 4">
    <name type="scientific">Tetrabaena socialis</name>
    <dbReference type="NCBI Taxonomy" id="47790"/>
    <lineage>
        <taxon>Eukaryota</taxon>
        <taxon>Viridiplantae</taxon>
        <taxon>Chlorophyta</taxon>
        <taxon>core chlorophytes</taxon>
        <taxon>Chlorophyceae</taxon>
        <taxon>CS clade</taxon>
        <taxon>Chlamydomonadales</taxon>
        <taxon>Tetrabaenaceae</taxon>
        <taxon>Tetrabaena</taxon>
    </lineage>
</organism>
<feature type="region of interest" description="Disordered" evidence="1">
    <location>
        <begin position="285"/>
        <end position="324"/>
    </location>
</feature>
<dbReference type="CDD" id="cd24163">
    <property type="entry name" value="RWDD2_C"/>
    <property type="match status" value="1"/>
</dbReference>
<comment type="caution">
    <text evidence="3">The sequence shown here is derived from an EMBL/GenBank/DDBJ whole genome shotgun (WGS) entry which is preliminary data.</text>
</comment>
<feature type="non-terminal residue" evidence="3">
    <location>
        <position position="1"/>
    </location>
</feature>
<dbReference type="InterPro" id="IPR017359">
    <property type="entry name" value="Phi-like"/>
</dbReference>
<feature type="compositionally biased region" description="Low complexity" evidence="1">
    <location>
        <begin position="285"/>
        <end position="314"/>
    </location>
</feature>
<evidence type="ECO:0000313" key="4">
    <source>
        <dbReference type="Proteomes" id="UP000236333"/>
    </source>
</evidence>
<feature type="compositionally biased region" description="Gly residues" evidence="1">
    <location>
        <begin position="83"/>
        <end position="94"/>
    </location>
</feature>
<gene>
    <name evidence="3" type="ORF">TSOC_004960</name>
</gene>
<evidence type="ECO:0000256" key="1">
    <source>
        <dbReference type="SAM" id="MobiDB-lite"/>
    </source>
</evidence>